<dbReference type="GO" id="GO:0012501">
    <property type="term" value="P:programmed cell death"/>
    <property type="evidence" value="ECO:0007669"/>
    <property type="project" value="UniProtKB-KW"/>
</dbReference>
<comment type="similarity">
    <text evidence="3">Belongs to the gasdermin family.</text>
</comment>
<evidence type="ECO:0000256" key="3">
    <source>
        <dbReference type="ARBA" id="ARBA00009279"/>
    </source>
</evidence>
<proteinExistence type="inferred from homology"/>
<dbReference type="GO" id="GO:0005737">
    <property type="term" value="C:cytoplasm"/>
    <property type="evidence" value="ECO:0007669"/>
    <property type="project" value="UniProtKB-SubCell"/>
</dbReference>
<evidence type="ECO:0000256" key="10">
    <source>
        <dbReference type="ARBA" id="ARBA00023139"/>
    </source>
</evidence>
<keyword evidence="9" id="KW-0472">Membrane</keyword>
<dbReference type="GO" id="GO:0001786">
    <property type="term" value="F:phosphatidylserine binding"/>
    <property type="evidence" value="ECO:0007669"/>
    <property type="project" value="TreeGrafter"/>
</dbReference>
<dbReference type="InterPro" id="IPR007677">
    <property type="entry name" value="Gasdermin"/>
</dbReference>
<evidence type="ECO:0000256" key="9">
    <source>
        <dbReference type="ARBA" id="ARBA00023136"/>
    </source>
</evidence>
<keyword evidence="10" id="KW-0564">Palmitate</keyword>
<protein>
    <submittedName>
        <fullName evidence="15">Gasdermin-A3-like</fullName>
    </submittedName>
</protein>
<keyword evidence="11" id="KW-0449">Lipoprotein</keyword>
<evidence type="ECO:0000256" key="8">
    <source>
        <dbReference type="ARBA" id="ARBA00022692"/>
    </source>
</evidence>
<evidence type="ECO:0000313" key="15">
    <source>
        <dbReference type="RefSeq" id="XP_004409894.1"/>
    </source>
</evidence>
<evidence type="ECO:0000256" key="2">
    <source>
        <dbReference type="ARBA" id="ARBA00004651"/>
    </source>
</evidence>
<dbReference type="RefSeq" id="XP_004409894.1">
    <property type="nucleotide sequence ID" value="XM_004409837.1"/>
</dbReference>
<evidence type="ECO:0000256" key="11">
    <source>
        <dbReference type="ARBA" id="ARBA00023288"/>
    </source>
</evidence>
<evidence type="ECO:0000256" key="7">
    <source>
        <dbReference type="ARBA" id="ARBA00022590"/>
    </source>
</evidence>
<keyword evidence="5" id="KW-1003">Cell membrane</keyword>
<name>A0A9B0H2G8_ODORO</name>
<dbReference type="InterPro" id="IPR040460">
    <property type="entry name" value="Gasdermin_pore"/>
</dbReference>
<evidence type="ECO:0000256" key="5">
    <source>
        <dbReference type="ARBA" id="ARBA00022475"/>
    </source>
</evidence>
<organism evidence="14 15">
    <name type="scientific">Odobenus rosmarus divergens</name>
    <name type="common">Pacific walrus</name>
    <dbReference type="NCBI Taxonomy" id="9708"/>
    <lineage>
        <taxon>Eukaryota</taxon>
        <taxon>Metazoa</taxon>
        <taxon>Chordata</taxon>
        <taxon>Craniata</taxon>
        <taxon>Vertebrata</taxon>
        <taxon>Euteleostomi</taxon>
        <taxon>Mammalia</taxon>
        <taxon>Eutheria</taxon>
        <taxon>Laurasiatheria</taxon>
        <taxon>Carnivora</taxon>
        <taxon>Caniformia</taxon>
        <taxon>Pinnipedia</taxon>
        <taxon>Odobenidae</taxon>
        <taxon>Odobenus</taxon>
    </lineage>
</organism>
<dbReference type="GO" id="GO:0005886">
    <property type="term" value="C:plasma membrane"/>
    <property type="evidence" value="ECO:0007669"/>
    <property type="project" value="UniProtKB-SubCell"/>
</dbReference>
<keyword evidence="8" id="KW-0812">Transmembrane</keyword>
<accession>A0A9B0H2G8</accession>
<feature type="domain" description="Gasdermin pore forming" evidence="12">
    <location>
        <begin position="5"/>
        <end position="123"/>
    </location>
</feature>
<evidence type="ECO:0000256" key="1">
    <source>
        <dbReference type="ARBA" id="ARBA00004496"/>
    </source>
</evidence>
<dbReference type="GO" id="GO:0042742">
    <property type="term" value="P:defense response to bacterium"/>
    <property type="evidence" value="ECO:0007669"/>
    <property type="project" value="TreeGrafter"/>
</dbReference>
<keyword evidence="7" id="KW-1210">Necrosis</keyword>
<feature type="domain" description="Gasdermin PUB" evidence="13">
    <location>
        <begin position="182"/>
        <end position="350"/>
    </location>
</feature>
<dbReference type="Pfam" id="PF17708">
    <property type="entry name" value="Gasdermin_C"/>
    <property type="match status" value="1"/>
</dbReference>
<dbReference type="PANTHER" id="PTHR16399:SF31">
    <property type="entry name" value="GASDERMIN DOMAIN CONTAINING PROTEIN RGD1359449"/>
    <property type="match status" value="1"/>
</dbReference>
<reference evidence="15" key="1">
    <citation type="submission" date="2025-08" db="UniProtKB">
        <authorList>
            <consortium name="RefSeq"/>
        </authorList>
    </citation>
    <scope>IDENTIFICATION</scope>
</reference>
<dbReference type="GO" id="GO:0070269">
    <property type="term" value="P:pyroptotic inflammatory response"/>
    <property type="evidence" value="ECO:0007669"/>
    <property type="project" value="TreeGrafter"/>
</dbReference>
<evidence type="ECO:0000259" key="13">
    <source>
        <dbReference type="Pfam" id="PF17708"/>
    </source>
</evidence>
<dbReference type="AlphaFoldDB" id="A0A9B0H2G8"/>
<evidence type="ECO:0000256" key="4">
    <source>
        <dbReference type="ARBA" id="ARBA00022452"/>
    </source>
</evidence>
<comment type="subcellular location">
    <subcellularLocation>
        <location evidence="2">Cell membrane</location>
        <topology evidence="2">Multi-pass membrane protein</topology>
    </subcellularLocation>
    <subcellularLocation>
        <location evidence="1">Cytoplasm</location>
    </subcellularLocation>
</comment>
<dbReference type="InterPro" id="IPR041263">
    <property type="entry name" value="Gasdermin_PUB"/>
</dbReference>
<evidence type="ECO:0000256" key="6">
    <source>
        <dbReference type="ARBA" id="ARBA00022490"/>
    </source>
</evidence>
<dbReference type="Proteomes" id="UP000245340">
    <property type="component" value="Unplaced"/>
</dbReference>
<dbReference type="GO" id="GO:0070273">
    <property type="term" value="F:phosphatidylinositol-4-phosphate binding"/>
    <property type="evidence" value="ECO:0007669"/>
    <property type="project" value="TreeGrafter"/>
</dbReference>
<dbReference type="Pfam" id="PF04598">
    <property type="entry name" value="Gasdermin"/>
    <property type="match status" value="1"/>
</dbReference>
<dbReference type="PANTHER" id="PTHR16399">
    <property type="entry name" value="GASDERMIN"/>
    <property type="match status" value="1"/>
</dbReference>
<gene>
    <name evidence="15" type="primary">LOC101371424</name>
</gene>
<keyword evidence="14" id="KW-1185">Reference proteome</keyword>
<dbReference type="GO" id="GO:0005546">
    <property type="term" value="F:phosphatidylinositol-4,5-bisphosphate binding"/>
    <property type="evidence" value="ECO:0007669"/>
    <property type="project" value="TreeGrafter"/>
</dbReference>
<evidence type="ECO:0000259" key="12">
    <source>
        <dbReference type="Pfam" id="PF04598"/>
    </source>
</evidence>
<sequence>MSSLFARDARSVVRELGRRGELVPADNLNSAPHLSPFCLVRKKHRRHPWPWDTPFIPTDFSLMDALEPSSPIPELNRSQSIQTREMVAGAVTGAMSVSTGLPVQVTGNSGVIHSSTLTLQGQSHMAEEKAVTIPRGTVLAYRVLQLGMREDCWAVLYLPERKLGRDFSGALAYSWALGEEPNFQGLQRQVGVQLQDLATLPAELRHPLLSALQELLQDPQALQELEDTMEQALDTGVLGQLVGPGGFILSTIRNPSGSLLTSKGRAILCILGAPVVLRDTQHCLLTQSMERGIMPQQLELVASILQPNFNQMEETTFSLPLEVLSSLQSEDAALSLSLVESCGLELQGTSQQLMWDPDLVPQLSALYGSLTGLQMLAAPSPVAL</sequence>
<evidence type="ECO:0000313" key="14">
    <source>
        <dbReference type="Proteomes" id="UP000245340"/>
    </source>
</evidence>
<keyword evidence="4" id="KW-1134">Transmembrane beta strand</keyword>
<keyword evidence="6" id="KW-0963">Cytoplasm</keyword>